<evidence type="ECO:0000256" key="1">
    <source>
        <dbReference type="SAM" id="Phobius"/>
    </source>
</evidence>
<keyword evidence="5" id="KW-1185">Reference proteome</keyword>
<evidence type="ECO:0000313" key="4">
    <source>
        <dbReference type="EMBL" id="RXK86606.1"/>
    </source>
</evidence>
<dbReference type="RefSeq" id="WP_129002354.1">
    <property type="nucleotide sequence ID" value="NZ_SDHZ01000001.1"/>
</dbReference>
<evidence type="ECO:0000259" key="2">
    <source>
        <dbReference type="Pfam" id="PF04773"/>
    </source>
</evidence>
<accession>A0A4V1MAP6</accession>
<dbReference type="GO" id="GO:0016989">
    <property type="term" value="F:sigma factor antagonist activity"/>
    <property type="evidence" value="ECO:0007669"/>
    <property type="project" value="TreeGrafter"/>
</dbReference>
<dbReference type="Proteomes" id="UP000290545">
    <property type="component" value="Unassembled WGS sequence"/>
</dbReference>
<dbReference type="PANTHER" id="PTHR30273:SF2">
    <property type="entry name" value="PROTEIN FECR"/>
    <property type="match status" value="1"/>
</dbReference>
<keyword evidence="1" id="KW-1133">Transmembrane helix</keyword>
<dbReference type="PANTHER" id="PTHR30273">
    <property type="entry name" value="PERIPLASMIC SIGNAL SENSOR AND SIGMA FACTOR ACTIVATOR FECR-RELATED"/>
    <property type="match status" value="1"/>
</dbReference>
<evidence type="ECO:0000259" key="3">
    <source>
        <dbReference type="Pfam" id="PF16344"/>
    </source>
</evidence>
<dbReference type="OrthoDB" id="645173at2"/>
<dbReference type="InterPro" id="IPR006860">
    <property type="entry name" value="FecR"/>
</dbReference>
<keyword evidence="1" id="KW-0812">Transmembrane</keyword>
<keyword evidence="1" id="KW-0472">Membrane</keyword>
<dbReference type="Pfam" id="PF16344">
    <property type="entry name" value="FecR_C"/>
    <property type="match status" value="1"/>
</dbReference>
<sequence length="354" mass="40249">MDDYKNFNAEDFLQDDFFIAWVLHPTPVENDFWEQWLADFPGRKVHVDQARRILLAISIKPVSPPVTDADVHDVMTFVKEYGYRHETEERRPVRPLFMNWLKVAVVLFVVSAGALLFYTQYNQPKFTSKAAALQWIAFTNKSGQSRVIRMTDGSVAVLQPNSSLRYPNAFLDSTREVFLEGEAFFEVHENAAKPFLVHSGDMVTKVLGTSFRVRAFAKEKSFKVVVNTGKVMVFTKQPAAKAEQRSVLVLPHQQVVLEREQVALVKDTVIATMLLAKETAQKEFSFNKATIPEVIEKLEAAYHVKITYNSRQFDQLTVTASLSDLPLDEKVKLLCKAVGATCSFNNHEITIRKN</sequence>
<dbReference type="EMBL" id="SDHZ01000001">
    <property type="protein sequence ID" value="RXK86606.1"/>
    <property type="molecule type" value="Genomic_DNA"/>
</dbReference>
<dbReference type="Pfam" id="PF04773">
    <property type="entry name" value="FecR"/>
    <property type="match status" value="1"/>
</dbReference>
<dbReference type="Gene3D" id="2.60.120.1440">
    <property type="match status" value="1"/>
</dbReference>
<reference evidence="4 5" key="1">
    <citation type="submission" date="2019-01" db="EMBL/GenBank/DDBJ databases">
        <title>Filimonas sp. strain TTM-71.</title>
        <authorList>
            <person name="Chen W.-M."/>
        </authorList>
    </citation>
    <scope>NUCLEOTIDE SEQUENCE [LARGE SCALE GENOMIC DNA]</scope>
    <source>
        <strain evidence="4 5">TTM-71</strain>
    </source>
</reference>
<feature type="transmembrane region" description="Helical" evidence="1">
    <location>
        <begin position="100"/>
        <end position="118"/>
    </location>
</feature>
<dbReference type="InterPro" id="IPR012373">
    <property type="entry name" value="Ferrdict_sens_TM"/>
</dbReference>
<organism evidence="4 5">
    <name type="scientific">Filimonas effusa</name>
    <dbReference type="NCBI Taxonomy" id="2508721"/>
    <lineage>
        <taxon>Bacteria</taxon>
        <taxon>Pseudomonadati</taxon>
        <taxon>Bacteroidota</taxon>
        <taxon>Chitinophagia</taxon>
        <taxon>Chitinophagales</taxon>
        <taxon>Chitinophagaceae</taxon>
        <taxon>Filimonas</taxon>
    </lineage>
</organism>
<dbReference type="AlphaFoldDB" id="A0A4V1MAP6"/>
<comment type="caution">
    <text evidence="4">The sequence shown here is derived from an EMBL/GenBank/DDBJ whole genome shotgun (WGS) entry which is preliminary data.</text>
</comment>
<gene>
    <name evidence="4" type="ORF">ESB13_07320</name>
</gene>
<evidence type="ECO:0000313" key="5">
    <source>
        <dbReference type="Proteomes" id="UP000290545"/>
    </source>
</evidence>
<proteinExistence type="predicted"/>
<feature type="domain" description="FecR protein" evidence="2">
    <location>
        <begin position="142"/>
        <end position="231"/>
    </location>
</feature>
<dbReference type="InterPro" id="IPR032508">
    <property type="entry name" value="FecR_C"/>
</dbReference>
<protein>
    <submittedName>
        <fullName evidence="4">FecR family protein</fullName>
    </submittedName>
</protein>
<feature type="domain" description="Protein FecR C-terminal" evidence="3">
    <location>
        <begin position="283"/>
        <end position="351"/>
    </location>
</feature>
<dbReference type="Gene3D" id="3.55.50.30">
    <property type="match status" value="1"/>
</dbReference>
<name>A0A4V1MAP6_9BACT</name>